<evidence type="ECO:0000313" key="4">
    <source>
        <dbReference type="Proteomes" id="UP001152795"/>
    </source>
</evidence>
<dbReference type="Pfam" id="PF00797">
    <property type="entry name" value="Acetyltransf_2"/>
    <property type="match status" value="2"/>
</dbReference>
<dbReference type="EMBL" id="CACRXK020012762">
    <property type="protein sequence ID" value="CAB4023954.1"/>
    <property type="molecule type" value="Genomic_DNA"/>
</dbReference>
<evidence type="ECO:0000256" key="2">
    <source>
        <dbReference type="ARBA" id="ARBA00012701"/>
    </source>
</evidence>
<protein>
    <recommendedName>
        <fullName evidence="2">arylamine N-acetyltransferase</fullName>
        <ecNumber evidence="2">2.3.1.5</ecNumber>
    </recommendedName>
</protein>
<evidence type="ECO:0000313" key="3">
    <source>
        <dbReference type="EMBL" id="CAB4023954.1"/>
    </source>
</evidence>
<organism evidence="3 4">
    <name type="scientific">Paramuricea clavata</name>
    <name type="common">Red gorgonian</name>
    <name type="synonym">Violescent sea-whip</name>
    <dbReference type="NCBI Taxonomy" id="317549"/>
    <lineage>
        <taxon>Eukaryota</taxon>
        <taxon>Metazoa</taxon>
        <taxon>Cnidaria</taxon>
        <taxon>Anthozoa</taxon>
        <taxon>Octocorallia</taxon>
        <taxon>Malacalcyonacea</taxon>
        <taxon>Plexauridae</taxon>
        <taxon>Paramuricea</taxon>
    </lineage>
</organism>
<gene>
    <name evidence="3" type="ORF">PACLA_8A053803</name>
</gene>
<dbReference type="OrthoDB" id="7657606at2759"/>
<dbReference type="EC" id="2.3.1.5" evidence="2"/>
<keyword evidence="4" id="KW-1185">Reference proteome</keyword>
<dbReference type="InterPro" id="IPR001447">
    <property type="entry name" value="Arylamine_N-AcTrfase"/>
</dbReference>
<accession>A0A7D9L1N4</accession>
<dbReference type="PANTHER" id="PTHR11786:SF0">
    <property type="entry name" value="ARYLAMINE N-ACETYLTRANSFERASE 4-RELATED"/>
    <property type="match status" value="1"/>
</dbReference>
<proteinExistence type="inferred from homology"/>
<comment type="similarity">
    <text evidence="1">Belongs to the arylamine N-acetyltransferase family.</text>
</comment>
<reference evidence="3" key="1">
    <citation type="submission" date="2020-04" db="EMBL/GenBank/DDBJ databases">
        <authorList>
            <person name="Alioto T."/>
            <person name="Alioto T."/>
            <person name="Gomez Garrido J."/>
        </authorList>
    </citation>
    <scope>NUCLEOTIDE SEQUENCE</scope>
    <source>
        <strain evidence="3">A484AB</strain>
    </source>
</reference>
<comment type="caution">
    <text evidence="3">The sequence shown here is derived from an EMBL/GenBank/DDBJ whole genome shotgun (WGS) entry which is preliminary data.</text>
</comment>
<dbReference type="InterPro" id="IPR038765">
    <property type="entry name" value="Papain-like_cys_pep_sf"/>
</dbReference>
<dbReference type="Proteomes" id="UP001152795">
    <property type="component" value="Unassembled WGS sequence"/>
</dbReference>
<name>A0A7D9L1N4_PARCT</name>
<dbReference type="PANTHER" id="PTHR11786">
    <property type="entry name" value="N-HYDROXYARYLAMINE O-ACETYLTRANSFERASE"/>
    <property type="match status" value="1"/>
</dbReference>
<evidence type="ECO:0000256" key="1">
    <source>
        <dbReference type="ARBA" id="ARBA00006547"/>
    </source>
</evidence>
<dbReference type="AlphaFoldDB" id="A0A7D9L1N4"/>
<dbReference type="GO" id="GO:0004060">
    <property type="term" value="F:arylamine N-acetyltransferase activity"/>
    <property type="evidence" value="ECO:0007669"/>
    <property type="project" value="UniProtKB-EC"/>
</dbReference>
<dbReference type="Gene3D" id="3.30.2140.20">
    <property type="match status" value="2"/>
</dbReference>
<sequence length="585" mass="67506">MLTREKAIQFLQNSWKMNDVELQLTTDRESFLNKVIQTFYERVPFQLLSAMKLTSLPPNEREIPSFDEIDKICMSGVGGGCGVQSTFTWRLLKALGYSAHLCGTIVTSTGINVHLTVIVKDLVNTGDIHLVDCGLGQPSFQTISLNFNEESPVYQESYLEYKYIKRDGKILRMHGDGDLVKHNDPPIEGLDLILGKWRRFYEFSLQEDFEQKTLKRFWNFFYAPKFYHHVSPRASRFPGGKAVMIAGKILFLEQEDKTFKKINLELFRVQTEARNSSKFSTGSVSADNILTKEGAIQFLQNSWKMNDVELRLKTDRESFLNKLIQTFYERVPFQLLHFFILTSLPPNEQEMANLEHIDKVCMSGVGGSCGVLNVFAYRLLEALEYSTYLCGTSVTSTSINVHLIIIVKGLVNTGDIHLVDCGLGQPSFRAISLNFNEESPVYQESYLEYKYIKRDGKIVRMHGEGDLVKRNDPPIEGLDLILGKWRRFYEFSLEDFEQKTLKTLWKYFDGRSAPKNMIPRISRFPGGKAHMMMGNNLFLEQEDRKLKKIKLQSNDEILKAYRHYFPSIDENLVHHAYSIWQENDL</sequence>
<dbReference type="InterPro" id="IPR053710">
    <property type="entry name" value="Arylamine_NAT_domain_sf"/>
</dbReference>
<dbReference type="SUPFAM" id="SSF54001">
    <property type="entry name" value="Cysteine proteinases"/>
    <property type="match status" value="2"/>
</dbReference>